<name>A0A518EM32_9BACT</name>
<organism evidence="1 2">
    <name type="scientific">Saltatorellus ferox</name>
    <dbReference type="NCBI Taxonomy" id="2528018"/>
    <lineage>
        <taxon>Bacteria</taxon>
        <taxon>Pseudomonadati</taxon>
        <taxon>Planctomycetota</taxon>
        <taxon>Planctomycetia</taxon>
        <taxon>Planctomycetia incertae sedis</taxon>
        <taxon>Saltatorellus</taxon>
    </lineage>
</organism>
<dbReference type="Gene3D" id="3.10.20.30">
    <property type="match status" value="1"/>
</dbReference>
<dbReference type="OrthoDB" id="9156098at2"/>
<keyword evidence="2" id="KW-1185">Reference proteome</keyword>
<dbReference type="PANTHER" id="PTHR38031:SF1">
    <property type="entry name" value="SULFUR CARRIER PROTEIN CYSO"/>
    <property type="match status" value="1"/>
</dbReference>
<evidence type="ECO:0008006" key="3">
    <source>
        <dbReference type="Google" id="ProtNLM"/>
    </source>
</evidence>
<proteinExistence type="predicted"/>
<evidence type="ECO:0000313" key="1">
    <source>
        <dbReference type="EMBL" id="QDV05138.1"/>
    </source>
</evidence>
<dbReference type="InterPro" id="IPR052045">
    <property type="entry name" value="Sulfur_Carrier/Prot_Modifier"/>
</dbReference>
<dbReference type="SUPFAM" id="SSF54285">
    <property type="entry name" value="MoaD/ThiS"/>
    <property type="match status" value="1"/>
</dbReference>
<gene>
    <name evidence="1" type="ORF">Poly30_06330</name>
</gene>
<reference evidence="1 2" key="1">
    <citation type="submission" date="2019-02" db="EMBL/GenBank/DDBJ databases">
        <title>Deep-cultivation of Planctomycetes and their phenomic and genomic characterization uncovers novel biology.</title>
        <authorList>
            <person name="Wiegand S."/>
            <person name="Jogler M."/>
            <person name="Boedeker C."/>
            <person name="Pinto D."/>
            <person name="Vollmers J."/>
            <person name="Rivas-Marin E."/>
            <person name="Kohn T."/>
            <person name="Peeters S.H."/>
            <person name="Heuer A."/>
            <person name="Rast P."/>
            <person name="Oberbeckmann S."/>
            <person name="Bunk B."/>
            <person name="Jeske O."/>
            <person name="Meyerdierks A."/>
            <person name="Storesund J.E."/>
            <person name="Kallscheuer N."/>
            <person name="Luecker S."/>
            <person name="Lage O.M."/>
            <person name="Pohl T."/>
            <person name="Merkel B.J."/>
            <person name="Hornburger P."/>
            <person name="Mueller R.-W."/>
            <person name="Bruemmer F."/>
            <person name="Labrenz M."/>
            <person name="Spormann A.M."/>
            <person name="Op den Camp H."/>
            <person name="Overmann J."/>
            <person name="Amann R."/>
            <person name="Jetten M.S.M."/>
            <person name="Mascher T."/>
            <person name="Medema M.H."/>
            <person name="Devos D.P."/>
            <person name="Kaster A.-K."/>
            <person name="Ovreas L."/>
            <person name="Rohde M."/>
            <person name="Galperin M.Y."/>
            <person name="Jogler C."/>
        </authorList>
    </citation>
    <scope>NUCLEOTIDE SEQUENCE [LARGE SCALE GENOMIC DNA]</scope>
    <source>
        <strain evidence="1 2">Poly30</strain>
    </source>
</reference>
<dbReference type="EMBL" id="CP036434">
    <property type="protein sequence ID" value="QDV05138.1"/>
    <property type="molecule type" value="Genomic_DNA"/>
</dbReference>
<sequence length="92" mass="10261">MAHVELTSHLYQFFPTLEGQKIVVDGASVREVVDALEALAPGFAFYVCDERGRVRQHVNIFIESERIQDRGTLTDAVRPDSRVFILQALSGG</sequence>
<dbReference type="InterPro" id="IPR012675">
    <property type="entry name" value="Beta-grasp_dom_sf"/>
</dbReference>
<dbReference type="PANTHER" id="PTHR38031">
    <property type="entry name" value="SULFUR CARRIER PROTEIN SLR0821-RELATED"/>
    <property type="match status" value="1"/>
</dbReference>
<evidence type="ECO:0000313" key="2">
    <source>
        <dbReference type="Proteomes" id="UP000320390"/>
    </source>
</evidence>
<dbReference type="AlphaFoldDB" id="A0A518EM32"/>
<dbReference type="InterPro" id="IPR016155">
    <property type="entry name" value="Mopterin_synth/thiamin_S_b"/>
</dbReference>
<dbReference type="RefSeq" id="WP_145194561.1">
    <property type="nucleotide sequence ID" value="NZ_CP036434.1"/>
</dbReference>
<dbReference type="Proteomes" id="UP000320390">
    <property type="component" value="Chromosome"/>
</dbReference>
<protein>
    <recommendedName>
        <fullName evidence="3">ThiS family protein</fullName>
    </recommendedName>
</protein>
<accession>A0A518EM32</accession>